<name>A0A1I3S461_9SPHI</name>
<dbReference type="InterPro" id="IPR011050">
    <property type="entry name" value="Pectin_lyase_fold/virulence"/>
</dbReference>
<feature type="domain" description="MBG" evidence="2">
    <location>
        <begin position="1628"/>
        <end position="1704"/>
    </location>
</feature>
<dbReference type="InterPro" id="IPR043772">
    <property type="entry name" value="MBG_3"/>
</dbReference>
<dbReference type="InterPro" id="IPR012334">
    <property type="entry name" value="Pectin_lyas_fold"/>
</dbReference>
<dbReference type="PANTHER" id="PTHR11319">
    <property type="entry name" value="G PROTEIN-COUPLED RECEPTOR-RELATED"/>
    <property type="match status" value="1"/>
</dbReference>
<protein>
    <submittedName>
        <fullName evidence="4">Gliding motility-associated C-terminal domain-containing protein</fullName>
    </submittedName>
</protein>
<dbReference type="SMART" id="SM00710">
    <property type="entry name" value="PbH1"/>
    <property type="match status" value="15"/>
</dbReference>
<dbReference type="Gene3D" id="2.160.20.10">
    <property type="entry name" value="Single-stranded right-handed beta-helix, Pectin lyase-like"/>
    <property type="match status" value="3"/>
</dbReference>
<evidence type="ECO:0000259" key="2">
    <source>
        <dbReference type="Pfam" id="PF18676"/>
    </source>
</evidence>
<evidence type="ECO:0000313" key="5">
    <source>
        <dbReference type="Proteomes" id="UP000198670"/>
    </source>
</evidence>
<dbReference type="InterPro" id="IPR006626">
    <property type="entry name" value="PbH1"/>
</dbReference>
<feature type="domain" description="MBG" evidence="3">
    <location>
        <begin position="1311"/>
        <end position="1360"/>
    </location>
</feature>
<dbReference type="Gene3D" id="2.60.40.1080">
    <property type="match status" value="1"/>
</dbReference>
<dbReference type="InterPro" id="IPR059226">
    <property type="entry name" value="Choice_anch_Q_dom"/>
</dbReference>
<dbReference type="Pfam" id="PF18887">
    <property type="entry name" value="MBG_3"/>
    <property type="match status" value="3"/>
</dbReference>
<evidence type="ECO:0000259" key="3">
    <source>
        <dbReference type="Pfam" id="PF18887"/>
    </source>
</evidence>
<dbReference type="InterPro" id="IPR041286">
    <property type="entry name" value="MBG_2"/>
</dbReference>
<gene>
    <name evidence="4" type="ORF">SAMN05444682_110214</name>
</gene>
<dbReference type="OrthoDB" id="714414at2"/>
<feature type="domain" description="MBG" evidence="2">
    <location>
        <begin position="1379"/>
        <end position="1456"/>
    </location>
</feature>
<feature type="domain" description="MBG" evidence="2">
    <location>
        <begin position="1947"/>
        <end position="2017"/>
    </location>
</feature>
<dbReference type="Pfam" id="PF18676">
    <property type="entry name" value="MBG_2"/>
    <property type="match status" value="7"/>
</dbReference>
<dbReference type="STRING" id="1477437.SAMN05444682_110214"/>
<dbReference type="EMBL" id="FOQO01000010">
    <property type="protein sequence ID" value="SFJ52387.1"/>
    <property type="molecule type" value="Genomic_DNA"/>
</dbReference>
<dbReference type="SUPFAM" id="SSF51126">
    <property type="entry name" value="Pectin lyase-like"/>
    <property type="match status" value="3"/>
</dbReference>
<feature type="domain" description="MBG" evidence="2">
    <location>
        <begin position="1711"/>
        <end position="1788"/>
    </location>
</feature>
<keyword evidence="5" id="KW-1185">Reference proteome</keyword>
<feature type="domain" description="MBG" evidence="2">
    <location>
        <begin position="1545"/>
        <end position="1622"/>
    </location>
</feature>
<feature type="region of interest" description="Disordered" evidence="1">
    <location>
        <begin position="1039"/>
        <end position="1074"/>
    </location>
</feature>
<feature type="domain" description="MBG" evidence="2">
    <location>
        <begin position="1794"/>
        <end position="1865"/>
    </location>
</feature>
<dbReference type="RefSeq" id="WP_090629845.1">
    <property type="nucleotide sequence ID" value="NZ_FOQO01000010.1"/>
</dbReference>
<accession>A0A1I3S461</accession>
<dbReference type="Proteomes" id="UP000198670">
    <property type="component" value="Unassembled WGS sequence"/>
</dbReference>
<feature type="domain" description="MBG" evidence="3">
    <location>
        <begin position="1874"/>
        <end position="1933"/>
    </location>
</feature>
<organism evidence="4 5">
    <name type="scientific">Parapedobacter indicus</name>
    <dbReference type="NCBI Taxonomy" id="1477437"/>
    <lineage>
        <taxon>Bacteria</taxon>
        <taxon>Pseudomonadati</taxon>
        <taxon>Bacteroidota</taxon>
        <taxon>Sphingobacteriia</taxon>
        <taxon>Sphingobacteriales</taxon>
        <taxon>Sphingobacteriaceae</taxon>
        <taxon>Parapedobacter</taxon>
    </lineage>
</organism>
<evidence type="ECO:0000313" key="4">
    <source>
        <dbReference type="EMBL" id="SFJ52387.1"/>
    </source>
</evidence>
<dbReference type="SUPFAM" id="SSF49373">
    <property type="entry name" value="Invasin/intimin cell-adhesion fragments"/>
    <property type="match status" value="1"/>
</dbReference>
<dbReference type="Pfam" id="PF13585">
    <property type="entry name" value="CHU_C"/>
    <property type="match status" value="1"/>
</dbReference>
<reference evidence="4 5" key="1">
    <citation type="submission" date="2016-10" db="EMBL/GenBank/DDBJ databases">
        <authorList>
            <person name="de Groot N.N."/>
        </authorList>
    </citation>
    <scope>NUCLEOTIDE SEQUENCE [LARGE SCALE GENOMIC DNA]</scope>
    <source>
        <strain evidence="4 5">RK1</strain>
    </source>
</reference>
<proteinExistence type="predicted"/>
<dbReference type="InterPro" id="IPR008964">
    <property type="entry name" value="Invasin/intimin_cell_adhesion"/>
</dbReference>
<feature type="compositionally biased region" description="Low complexity" evidence="1">
    <location>
        <begin position="1058"/>
        <end position="1074"/>
    </location>
</feature>
<feature type="domain" description="MBG" evidence="3">
    <location>
        <begin position="2097"/>
        <end position="2168"/>
    </location>
</feature>
<evidence type="ECO:0000256" key="1">
    <source>
        <dbReference type="SAM" id="MobiDB-lite"/>
    </source>
</evidence>
<dbReference type="PANTHER" id="PTHR11319:SF35">
    <property type="entry name" value="OUTER MEMBRANE PROTEIN PMPC-RELATED"/>
    <property type="match status" value="1"/>
</dbReference>
<dbReference type="NCBIfam" id="NF041518">
    <property type="entry name" value="choice_anch_Q"/>
    <property type="match status" value="1"/>
</dbReference>
<feature type="domain" description="MBG" evidence="2">
    <location>
        <begin position="1462"/>
        <end position="1539"/>
    </location>
</feature>
<sequence>MKRLPLYPLKKIAGLWLFVLMVFIQSVCAQISPSTGNILFVNHHVLGGTGSGNSWGNAIRELADALKWANDNKHSGIWDARKPLQIWVAEGIYRPQYSPETGLPPNLADPKDRAFLMVENVAIYGGFPSAGNPVMTDRNWDEHVTLLDGDNAYHVVVAVNSVSMETRLDGVCITGGRANGDPADPLTVNGISVTKADGGGIYSHNSYVDFFNLNIYANSASRSGGGIYIHAGTIELINVLVSNNIATEGGGIKVSDSFSQFTNVTISRNTADHGGGIHATGEPGSICENSIIYGNNAPDAANVYTTWINGNRLSFDYSLIGEPSGSTTSDDPDYNGNITTTVNPFADMEHDNFALGFRSIAIDKGKNSEYDVTKSGDKDLAGKPRIYGMAIDMGAYERQPSVLDYTPGAGNILYVNERVDQVAPGYIQDGSSWANAVPELADALKWAAINKAEWAGQPLKLYVAEGTYKPLYSPEDGAGFAGDGRNNAFLLIEDVQLYGGFSATGNPTLNDRDWVANETILDGDNSYHVVVSAGEAGTARLDGFTIIGGNANGESSHFITINGRGVAPVSGGGIAISGASPGLLNLNIHNNRSGNSGGGVYNESGAPRMINTVVSDNRSNHGGGVYTFAGSPSLTNVVISNNTADEHGGGMVSGTYASATLTNVTIVGNTAGSDGGGIYNDLSSFVSTAPTTAFYNCLFFGNIASHSGNDLYNRRNIGDDSGTPLFTNSLVGGSATWQAAWGTNVGGSSMATTVNPFMDMAGSDYTLSYDSDAVDGGSNEAYDEDEYGGKDLAGNPRTYKGTIDIGAYEFQGVPIAPTDNILYVKKGSMGSQSGDSWGNAIAELADALKWARERHDAGNGWDHDDPLQIWVAAGTYQPNYHAADGKYGTDGGRHNSFVLVPNVRLYGGFDPDNGTDDLTDERLLPDVSSGEAGGTILAGDNAYHVVISAKPVGEARLDGFTITEGNAEGSASIGVYTESINPVRGGGMYIADSSPTLANVSIRGNAAYDSGGGLYLIDASPKLVNVVISGNVVTGANSYGGGMDNNASSPTLDRVRISDNSSNNDGGGLSNRNGSSPVLTHVYITGNSAGIDETSVSYGGGIYNQSSSPALANVEIHDNTAAFGGGLANRSSAARLRNVVICGNRSRGAGGGVYNDAAAAALTLTNVTISGNIAMVNASAGEWFNNSGTPIIRNSIIYGNGIRKGIAGNLTNSQYSLLQEHTNAENGNLNYTGSVEDLFVSPADGDYRLLACSPTVDSGHNTFYEDADGDLERDNDLAGGPRVVGDVIDMGAYELQGEKIDYDQIAFTAAEVMYNGTAHTITATNLPTGISVSYELFNAEDEEITEAIHVGTYTVKATFSGCGTLRQLSATLTILPKELIITAKDRSKTYGEAVAVDGTAFMVDGLENDDEVTSVTLISDGVAATAAVGDYDIVAADAQGTRLDNYAIEYEEGTLTVETKALTIIANDRSKTYGETVAFDGMAFTVDGLENDDEVTSVTLTSEGATATTAVGDYDIVAADAQGMGLDNYAIEYEEGTLTVDTKALTIIANDRSKTYGETVAFDGTAFTVDGLENDDEVTSVTLTSEGATATTAVGDYDIMAADAQGTGLTNYDVEYVVGMLTVGRKVLIVTADNWSKTYGDAVAFDDAEFTAEGLENDDAVTSVTLTSAGAAATAVVGDYDIEASDAQGLGLTNYDIEYTKGTLIVRKKFLTITANNQRKTYGQTIAFTGTEFTTSGLENDDEITSVVLISEGVFASAIVGNYGIEISTAHGTGLDNYTIDYKFGALTVDKRSLTVTVVGGQRKVFGQTDPELTYTFTPGLVADDFFTGELTRDSGEQVGEYKITQGNLSAGTNYEIAFVPDIFTITLATITGVRLEDGSFVYDGMAKLLEIEGTPPKGAVVTYIIEEKDGNRAVDVGMYKVIATISCSNYETLKLAAELEITPLNITVSVDSKAKVFGTDDPTLTYTVSPRLVGGDAFSGSLSREPGEDAGEYAIIQSGLWAGSNYSITFESDTLTITPAAITGITLPNRSFVYNGGAKSLNVNGTLPEGAAVRYINNSRADVGMQKVTAVVSGANYQDLVLTADLIVIPAIIPNISLLSAKHIYDGEAQILEVGGELPGGAEISYTINGEPGNSAKDAGIYRVEAIITGHNYQMQELAATLTIFPATRSIAFPSLSNKTYGDGDFAAGAVASSGEDVRYTSSNPAVAEIRPTGSIRITGAGEATITAMLPQNSNYTNRSAVSRVLTVDRASQTIVLSVPSEVYRNVGTVAITASSSSNLPVTLHIDDPNVATLESQTLHIHRLGTVRITATQQGNGNYEAAEAVTTTVRVVDPESDFPVRVNKAISPNGDGINEYLIIEAIKDYPKNRVTIFNRNGTIVWEANGYDNDRVAFRGIGTGQYNVPARTFFYLAEIKVDGKWKYEKGWFVLRY</sequence>